<dbReference type="Gene3D" id="2.60.120.10">
    <property type="entry name" value="Jelly Rolls"/>
    <property type="match status" value="1"/>
</dbReference>
<evidence type="ECO:0000256" key="2">
    <source>
        <dbReference type="ARBA" id="ARBA00023125"/>
    </source>
</evidence>
<keyword evidence="1" id="KW-0805">Transcription regulation</keyword>
<dbReference type="GO" id="GO:0043565">
    <property type="term" value="F:sequence-specific DNA binding"/>
    <property type="evidence" value="ECO:0007669"/>
    <property type="project" value="InterPro"/>
</dbReference>
<feature type="domain" description="HTH araC/xylS-type" evidence="4">
    <location>
        <begin position="186"/>
        <end position="284"/>
    </location>
</feature>
<accession>A0A7Y7WA22</accession>
<name>A0A7Y7WA22_9PSED</name>
<dbReference type="InterPro" id="IPR011051">
    <property type="entry name" value="RmlC_Cupin_sf"/>
</dbReference>
<dbReference type="InterPro" id="IPR014710">
    <property type="entry name" value="RmlC-like_jellyroll"/>
</dbReference>
<dbReference type="SUPFAM" id="SSF46689">
    <property type="entry name" value="Homeodomain-like"/>
    <property type="match status" value="2"/>
</dbReference>
<dbReference type="Proteomes" id="UP000582981">
    <property type="component" value="Unassembled WGS sequence"/>
</dbReference>
<protein>
    <submittedName>
        <fullName evidence="5">Helix-turn-helix transcriptional regulator</fullName>
    </submittedName>
</protein>
<evidence type="ECO:0000313" key="5">
    <source>
        <dbReference type="EMBL" id="NWB45203.1"/>
    </source>
</evidence>
<comment type="caution">
    <text evidence="5">The sequence shown here is derived from an EMBL/GenBank/DDBJ whole genome shotgun (WGS) entry which is preliminary data.</text>
</comment>
<dbReference type="PROSITE" id="PS01124">
    <property type="entry name" value="HTH_ARAC_FAMILY_2"/>
    <property type="match status" value="1"/>
</dbReference>
<sequence length="290" mass="32312">MKPSFEKVPSAADTSWTLLNRHLAQAIPFEWHHHPEYELTLTLNSRGHRYISNDVALYDDGDLVLIGPNVPHSWSSAERIDPAEPHIALVIWFSEAWAQALVTLCPEMAAIRALLAAAQNALRFSDAASGELRPIIEAMVDQDASQRLVSLLTVLNRLARDVNAETIAPASSTQAFNPVTEDARIHRALDYIHGHYASALSLSVLAEMACVSVSAFHRMFRKHTRCTVLDYIVRLRVGHACALLMQGNVAVSMIAEQVGYSSQALFNRQFKAQKGMTPSEFRRQHGHHFQ</sequence>
<dbReference type="Gene3D" id="1.10.10.60">
    <property type="entry name" value="Homeodomain-like"/>
    <property type="match status" value="2"/>
</dbReference>
<dbReference type="PANTHER" id="PTHR43280">
    <property type="entry name" value="ARAC-FAMILY TRANSCRIPTIONAL REGULATOR"/>
    <property type="match status" value="1"/>
</dbReference>
<dbReference type="GO" id="GO:0003700">
    <property type="term" value="F:DNA-binding transcription factor activity"/>
    <property type="evidence" value="ECO:0007669"/>
    <property type="project" value="InterPro"/>
</dbReference>
<dbReference type="InterPro" id="IPR020449">
    <property type="entry name" value="Tscrpt_reg_AraC-type_HTH"/>
</dbReference>
<gene>
    <name evidence="5" type="ORF">HX829_01755</name>
</gene>
<keyword evidence="2" id="KW-0238">DNA-binding</keyword>
<dbReference type="EMBL" id="JACAPU010000002">
    <property type="protein sequence ID" value="NWB45203.1"/>
    <property type="molecule type" value="Genomic_DNA"/>
</dbReference>
<dbReference type="PANTHER" id="PTHR43280:SF27">
    <property type="entry name" value="TRANSCRIPTIONAL REGULATOR MTLR"/>
    <property type="match status" value="1"/>
</dbReference>
<dbReference type="InterPro" id="IPR018060">
    <property type="entry name" value="HTH_AraC"/>
</dbReference>
<reference evidence="5 6" key="1">
    <citation type="submission" date="2020-04" db="EMBL/GenBank/DDBJ databases">
        <title>Molecular characterization of pseudomonads from Agaricus bisporus reveal novel blotch 2 pathogens in Western Europe.</title>
        <authorList>
            <person name="Taparia T."/>
            <person name="Krijger M."/>
            <person name="Haynes E."/>
            <person name="Elpinstone J.G."/>
            <person name="Noble R."/>
            <person name="Van Der Wolf J."/>
        </authorList>
    </citation>
    <scope>NUCLEOTIDE SEQUENCE [LARGE SCALE GENOMIC DNA]</scope>
    <source>
        <strain evidence="5 6">F1001</strain>
    </source>
</reference>
<dbReference type="RefSeq" id="WP_177143170.1">
    <property type="nucleotide sequence ID" value="NZ_JACAPU010000002.1"/>
</dbReference>
<dbReference type="GO" id="GO:0009893">
    <property type="term" value="P:positive regulation of metabolic process"/>
    <property type="evidence" value="ECO:0007669"/>
    <property type="project" value="UniProtKB-ARBA"/>
</dbReference>
<dbReference type="InterPro" id="IPR018062">
    <property type="entry name" value="HTH_AraC-typ_CS"/>
</dbReference>
<organism evidence="5 6">
    <name type="scientific">Pseudomonas gingeri</name>
    <dbReference type="NCBI Taxonomy" id="117681"/>
    <lineage>
        <taxon>Bacteria</taxon>
        <taxon>Pseudomonadati</taxon>
        <taxon>Pseudomonadota</taxon>
        <taxon>Gammaproteobacteria</taxon>
        <taxon>Pseudomonadales</taxon>
        <taxon>Pseudomonadaceae</taxon>
        <taxon>Pseudomonas</taxon>
    </lineage>
</organism>
<keyword evidence="3" id="KW-0804">Transcription</keyword>
<dbReference type="PROSITE" id="PS00041">
    <property type="entry name" value="HTH_ARAC_FAMILY_1"/>
    <property type="match status" value="1"/>
</dbReference>
<evidence type="ECO:0000259" key="4">
    <source>
        <dbReference type="PROSITE" id="PS01124"/>
    </source>
</evidence>
<dbReference type="AlphaFoldDB" id="A0A7Y7WA22"/>
<dbReference type="PRINTS" id="PR00032">
    <property type="entry name" value="HTHARAC"/>
</dbReference>
<evidence type="ECO:0000313" key="6">
    <source>
        <dbReference type="Proteomes" id="UP000582981"/>
    </source>
</evidence>
<dbReference type="Pfam" id="PF12833">
    <property type="entry name" value="HTH_18"/>
    <property type="match status" value="1"/>
</dbReference>
<proteinExistence type="predicted"/>
<dbReference type="SMART" id="SM00342">
    <property type="entry name" value="HTH_ARAC"/>
    <property type="match status" value="1"/>
</dbReference>
<evidence type="ECO:0000256" key="3">
    <source>
        <dbReference type="ARBA" id="ARBA00023163"/>
    </source>
</evidence>
<dbReference type="InterPro" id="IPR009057">
    <property type="entry name" value="Homeodomain-like_sf"/>
</dbReference>
<evidence type="ECO:0000256" key="1">
    <source>
        <dbReference type="ARBA" id="ARBA00023015"/>
    </source>
</evidence>
<dbReference type="SUPFAM" id="SSF51182">
    <property type="entry name" value="RmlC-like cupins"/>
    <property type="match status" value="1"/>
</dbReference>